<evidence type="ECO:0000313" key="1">
    <source>
        <dbReference type="EMBL" id="MBQ0933498.1"/>
    </source>
</evidence>
<comment type="caution">
    <text evidence="1">The sequence shown here is derived from an EMBL/GenBank/DDBJ whole genome shotgun (WGS) entry which is preliminary data.</text>
</comment>
<organism evidence="1 2">
    <name type="scientific">Ideonella alba</name>
    <dbReference type="NCBI Taxonomy" id="2824118"/>
    <lineage>
        <taxon>Bacteria</taxon>
        <taxon>Pseudomonadati</taxon>
        <taxon>Pseudomonadota</taxon>
        <taxon>Betaproteobacteria</taxon>
        <taxon>Burkholderiales</taxon>
        <taxon>Sphaerotilaceae</taxon>
        <taxon>Ideonella</taxon>
    </lineage>
</organism>
<evidence type="ECO:0000313" key="2">
    <source>
        <dbReference type="Proteomes" id="UP000676246"/>
    </source>
</evidence>
<accession>A0A941BJ69</accession>
<protein>
    <submittedName>
        <fullName evidence="1">Uncharacterized protein</fullName>
    </submittedName>
</protein>
<reference evidence="1 2" key="1">
    <citation type="submission" date="2021-04" db="EMBL/GenBank/DDBJ databases">
        <title>The genome sequence of Ideonella sp. 3Y2.</title>
        <authorList>
            <person name="Liu Y."/>
        </authorList>
    </citation>
    <scope>NUCLEOTIDE SEQUENCE [LARGE SCALE GENOMIC DNA]</scope>
    <source>
        <strain evidence="1 2">3Y2</strain>
    </source>
</reference>
<feature type="non-terminal residue" evidence="1">
    <location>
        <position position="1"/>
    </location>
</feature>
<keyword evidence="2" id="KW-1185">Reference proteome</keyword>
<gene>
    <name evidence="1" type="ORF">KAK03_23735</name>
</gene>
<dbReference type="Proteomes" id="UP000676246">
    <property type="component" value="Unassembled WGS sequence"/>
</dbReference>
<name>A0A941BJ69_9BURK</name>
<sequence>LFVHQRTHDVVLSTLTPEQVLTGSIHDGAPVRVYNLAKTITDCFKLRSKVGLDVALEALREAWQQRKVTMDDLWRYAKVNRMTNVMRPYLEALTG</sequence>
<proteinExistence type="predicted"/>
<dbReference type="AlphaFoldDB" id="A0A941BJ69"/>
<dbReference type="EMBL" id="JAGQDD010000030">
    <property type="protein sequence ID" value="MBQ0933498.1"/>
    <property type="molecule type" value="Genomic_DNA"/>
</dbReference>